<evidence type="ECO:0000313" key="3">
    <source>
        <dbReference type="Proteomes" id="UP000567293"/>
    </source>
</evidence>
<feature type="region of interest" description="Disordered" evidence="1">
    <location>
        <begin position="34"/>
        <end position="55"/>
    </location>
</feature>
<dbReference type="EMBL" id="JACDQQ010002058">
    <property type="protein sequence ID" value="MBA0087549.1"/>
    <property type="molecule type" value="Genomic_DNA"/>
</dbReference>
<gene>
    <name evidence="2" type="ORF">HRJ53_21395</name>
</gene>
<dbReference type="Pfam" id="PF12543">
    <property type="entry name" value="DUF3738"/>
    <property type="match status" value="1"/>
</dbReference>
<dbReference type="InterPro" id="IPR017801">
    <property type="entry name" value="DUF3738"/>
</dbReference>
<sequence>MSGAIGQQLGLSLKLRRGPVEILVIDHAAKHRRTRDAARCSYPSSDQSHHFSARRPKRRLAFLNAAASDRTI</sequence>
<dbReference type="Proteomes" id="UP000567293">
    <property type="component" value="Unassembled WGS sequence"/>
</dbReference>
<accession>A0A7V8NU48</accession>
<evidence type="ECO:0000313" key="2">
    <source>
        <dbReference type="EMBL" id="MBA0087549.1"/>
    </source>
</evidence>
<proteinExistence type="predicted"/>
<protein>
    <submittedName>
        <fullName evidence="2">DUF3738 domain-containing protein</fullName>
    </submittedName>
</protein>
<comment type="caution">
    <text evidence="2">The sequence shown here is derived from an EMBL/GenBank/DDBJ whole genome shotgun (WGS) entry which is preliminary data.</text>
</comment>
<dbReference type="AlphaFoldDB" id="A0A7V8NU48"/>
<evidence type="ECO:0000256" key="1">
    <source>
        <dbReference type="SAM" id="MobiDB-lite"/>
    </source>
</evidence>
<organism evidence="2 3">
    <name type="scientific">Candidatus Acidiferrum panamense</name>
    <dbReference type="NCBI Taxonomy" id="2741543"/>
    <lineage>
        <taxon>Bacteria</taxon>
        <taxon>Pseudomonadati</taxon>
        <taxon>Acidobacteriota</taxon>
        <taxon>Terriglobia</taxon>
        <taxon>Candidatus Acidiferrales</taxon>
        <taxon>Candidatus Acidiferrum</taxon>
    </lineage>
</organism>
<keyword evidence="3" id="KW-1185">Reference proteome</keyword>
<name>A0A7V8NU48_9BACT</name>
<reference evidence="2" key="1">
    <citation type="submission" date="2020-06" db="EMBL/GenBank/DDBJ databases">
        <title>Legume-microbial interactions unlock mineral nutrients during tropical forest succession.</title>
        <authorList>
            <person name="Epihov D.Z."/>
        </authorList>
    </citation>
    <scope>NUCLEOTIDE SEQUENCE [LARGE SCALE GENOMIC DNA]</scope>
    <source>
        <strain evidence="2">Pan2503</strain>
    </source>
</reference>